<dbReference type="EMBL" id="CM026430">
    <property type="protein sequence ID" value="KAG0561131.1"/>
    <property type="molecule type" value="Genomic_DNA"/>
</dbReference>
<comment type="caution">
    <text evidence="1">The sequence shown here is derived from an EMBL/GenBank/DDBJ whole genome shotgun (WGS) entry which is preliminary data.</text>
</comment>
<gene>
    <name evidence="1" type="ORF">KC19_9G040100</name>
</gene>
<reference evidence="1" key="1">
    <citation type="submission" date="2020-06" db="EMBL/GenBank/DDBJ databases">
        <title>WGS assembly of Ceratodon purpureus strain R40.</title>
        <authorList>
            <person name="Carey S.B."/>
            <person name="Jenkins J."/>
            <person name="Shu S."/>
            <person name="Lovell J.T."/>
            <person name="Sreedasyam A."/>
            <person name="Maumus F."/>
            <person name="Tiley G.P."/>
            <person name="Fernandez-Pozo N."/>
            <person name="Barry K."/>
            <person name="Chen C."/>
            <person name="Wang M."/>
            <person name="Lipzen A."/>
            <person name="Daum C."/>
            <person name="Saski C.A."/>
            <person name="Payton A.C."/>
            <person name="Mcbreen J.C."/>
            <person name="Conrad R.E."/>
            <person name="Kollar L.M."/>
            <person name="Olsson S."/>
            <person name="Huttunen S."/>
            <person name="Landis J.B."/>
            <person name="Wickett N.J."/>
            <person name="Johnson M.G."/>
            <person name="Rensing S.A."/>
            <person name="Grimwood J."/>
            <person name="Schmutz J."/>
            <person name="Mcdaniel S.F."/>
        </authorList>
    </citation>
    <scope>NUCLEOTIDE SEQUENCE</scope>
    <source>
        <strain evidence="1">R40</strain>
    </source>
</reference>
<organism evidence="1 2">
    <name type="scientific">Ceratodon purpureus</name>
    <name type="common">Fire moss</name>
    <name type="synonym">Dicranum purpureum</name>
    <dbReference type="NCBI Taxonomy" id="3225"/>
    <lineage>
        <taxon>Eukaryota</taxon>
        <taxon>Viridiplantae</taxon>
        <taxon>Streptophyta</taxon>
        <taxon>Embryophyta</taxon>
        <taxon>Bryophyta</taxon>
        <taxon>Bryophytina</taxon>
        <taxon>Bryopsida</taxon>
        <taxon>Dicranidae</taxon>
        <taxon>Pseudoditrichales</taxon>
        <taxon>Ditrichaceae</taxon>
        <taxon>Ceratodon</taxon>
    </lineage>
</organism>
<dbReference type="AlphaFoldDB" id="A0A8T0GNI6"/>
<name>A0A8T0GNI6_CERPU</name>
<sequence length="94" mass="10799">MEDNNIAQSYQLKAYDNRNLTNNRESCNCHITTIATQITMSFPQNQQVTKIDHKYTYPIDPKPTQQTLICKTKHLKISTLLPTTQSLLFSLNAI</sequence>
<protein>
    <submittedName>
        <fullName evidence="1">Uncharacterized protein</fullName>
    </submittedName>
</protein>
<proteinExistence type="predicted"/>
<accession>A0A8T0GNI6</accession>
<keyword evidence="2" id="KW-1185">Reference proteome</keyword>
<evidence type="ECO:0000313" key="2">
    <source>
        <dbReference type="Proteomes" id="UP000822688"/>
    </source>
</evidence>
<evidence type="ECO:0000313" key="1">
    <source>
        <dbReference type="EMBL" id="KAG0561131.1"/>
    </source>
</evidence>
<dbReference type="Proteomes" id="UP000822688">
    <property type="component" value="Chromosome 9"/>
</dbReference>